<gene>
    <name evidence="2" type="ORF">ASZ90_015870</name>
</gene>
<feature type="region of interest" description="Disordered" evidence="1">
    <location>
        <begin position="57"/>
        <end position="85"/>
    </location>
</feature>
<dbReference type="AlphaFoldDB" id="A0A0W8F0R3"/>
<organism evidence="2">
    <name type="scientific">hydrocarbon metagenome</name>
    <dbReference type="NCBI Taxonomy" id="938273"/>
    <lineage>
        <taxon>unclassified sequences</taxon>
        <taxon>metagenomes</taxon>
        <taxon>ecological metagenomes</taxon>
    </lineage>
</organism>
<feature type="compositionally biased region" description="Basic and acidic residues" evidence="1">
    <location>
        <begin position="65"/>
        <end position="76"/>
    </location>
</feature>
<name>A0A0W8F0R3_9ZZZZ</name>
<accession>A0A0W8F0R3</accession>
<evidence type="ECO:0000313" key="2">
    <source>
        <dbReference type="EMBL" id="KUG14491.1"/>
    </source>
</evidence>
<sequence length="85" mass="9660">MWEREKSLKPGSSGYICPQPVHFLGQCPAPDFFVDTRIIFPAIATGLHEQECRDIPFRGSSTHRTGKDPLQREVHRTRGRKIITG</sequence>
<evidence type="ECO:0000256" key="1">
    <source>
        <dbReference type="SAM" id="MobiDB-lite"/>
    </source>
</evidence>
<reference evidence="2" key="1">
    <citation type="journal article" date="2015" name="Proc. Natl. Acad. Sci. U.S.A.">
        <title>Networks of energetic and metabolic interactions define dynamics in microbial communities.</title>
        <authorList>
            <person name="Embree M."/>
            <person name="Liu J.K."/>
            <person name="Al-Bassam M.M."/>
            <person name="Zengler K."/>
        </authorList>
    </citation>
    <scope>NUCLEOTIDE SEQUENCE</scope>
</reference>
<protein>
    <submittedName>
        <fullName evidence="2">Uncharacterized protein</fullName>
    </submittedName>
</protein>
<comment type="caution">
    <text evidence="2">The sequence shown here is derived from an EMBL/GenBank/DDBJ whole genome shotgun (WGS) entry which is preliminary data.</text>
</comment>
<dbReference type="EMBL" id="LNQE01001653">
    <property type="protein sequence ID" value="KUG14491.1"/>
    <property type="molecule type" value="Genomic_DNA"/>
</dbReference>
<proteinExistence type="predicted"/>